<dbReference type="RefSeq" id="WP_183613559.1">
    <property type="nucleotide sequence ID" value="NZ_JACICY010000005.1"/>
</dbReference>
<comment type="caution">
    <text evidence="1">The sequence shown here is derived from an EMBL/GenBank/DDBJ whole genome shotgun (WGS) entry which is preliminary data.</text>
</comment>
<keyword evidence="2" id="KW-1185">Reference proteome</keyword>
<accession>A0A7W6EWD1</accession>
<proteinExistence type="predicted"/>
<gene>
    <name evidence="1" type="ORF">GGQ88_002455</name>
</gene>
<dbReference type="EMBL" id="JACICY010000005">
    <property type="protein sequence ID" value="MBB3861183.1"/>
    <property type="molecule type" value="Genomic_DNA"/>
</dbReference>
<dbReference type="Proteomes" id="UP000562395">
    <property type="component" value="Unassembled WGS sequence"/>
</dbReference>
<name>A0A7W6EWD1_9SPHN</name>
<dbReference type="AlphaFoldDB" id="A0A7W6EWD1"/>
<sequence length="48" mass="5485">MEYEIVEPIDCGSWEDECERRITLTPWKAIATDDMRINAADIPASEEA</sequence>
<evidence type="ECO:0000313" key="2">
    <source>
        <dbReference type="Proteomes" id="UP000562395"/>
    </source>
</evidence>
<reference evidence="1 2" key="1">
    <citation type="submission" date="2020-08" db="EMBL/GenBank/DDBJ databases">
        <title>Genomic Encyclopedia of Type Strains, Phase IV (KMG-IV): sequencing the most valuable type-strain genomes for metagenomic binning, comparative biology and taxonomic classification.</title>
        <authorList>
            <person name="Goeker M."/>
        </authorList>
    </citation>
    <scope>NUCLEOTIDE SEQUENCE [LARGE SCALE GENOMIC DNA]</scope>
    <source>
        <strain evidence="1 2">DSM 14552</strain>
    </source>
</reference>
<evidence type="ECO:0000313" key="1">
    <source>
        <dbReference type="EMBL" id="MBB3861183.1"/>
    </source>
</evidence>
<protein>
    <submittedName>
        <fullName evidence="1">Uncharacterized protein</fullName>
    </submittedName>
</protein>
<organism evidence="1 2">
    <name type="scientific">Novosphingobium hassiacum</name>
    <dbReference type="NCBI Taxonomy" id="173676"/>
    <lineage>
        <taxon>Bacteria</taxon>
        <taxon>Pseudomonadati</taxon>
        <taxon>Pseudomonadota</taxon>
        <taxon>Alphaproteobacteria</taxon>
        <taxon>Sphingomonadales</taxon>
        <taxon>Sphingomonadaceae</taxon>
        <taxon>Novosphingobium</taxon>
    </lineage>
</organism>